<dbReference type="SUPFAM" id="SSF52540">
    <property type="entry name" value="P-loop containing nucleoside triphosphate hydrolases"/>
    <property type="match status" value="1"/>
</dbReference>
<dbReference type="Proteomes" id="UP000431264">
    <property type="component" value="Unassembled WGS sequence"/>
</dbReference>
<dbReference type="InterPro" id="IPR011545">
    <property type="entry name" value="DEAD/DEAH_box_helicase_dom"/>
</dbReference>
<dbReference type="GO" id="GO:0005524">
    <property type="term" value="F:ATP binding"/>
    <property type="evidence" value="ECO:0007669"/>
    <property type="project" value="UniProtKB-KW"/>
</dbReference>
<dbReference type="RefSeq" id="WP_140998839.1">
    <property type="nucleotide sequence ID" value="NZ_VDCZ01000012.1"/>
</dbReference>
<dbReference type="InterPro" id="IPR014001">
    <property type="entry name" value="Helicase_ATP-bd"/>
</dbReference>
<evidence type="ECO:0000313" key="7">
    <source>
        <dbReference type="Proteomes" id="UP000431264"/>
    </source>
</evidence>
<proteinExistence type="predicted"/>
<evidence type="ECO:0000256" key="4">
    <source>
        <dbReference type="ARBA" id="ARBA00022840"/>
    </source>
</evidence>
<evidence type="ECO:0000259" key="5">
    <source>
        <dbReference type="PROSITE" id="PS51192"/>
    </source>
</evidence>
<dbReference type="GO" id="GO:0016787">
    <property type="term" value="F:hydrolase activity"/>
    <property type="evidence" value="ECO:0007669"/>
    <property type="project" value="UniProtKB-KW"/>
</dbReference>
<name>A0A6I4IU67_9FLAO</name>
<evidence type="ECO:0000256" key="1">
    <source>
        <dbReference type="ARBA" id="ARBA00022741"/>
    </source>
</evidence>
<dbReference type="GO" id="GO:0004386">
    <property type="term" value="F:helicase activity"/>
    <property type="evidence" value="ECO:0007669"/>
    <property type="project" value="UniProtKB-KW"/>
</dbReference>
<gene>
    <name evidence="6" type="ORF">GOQ30_14660</name>
</gene>
<dbReference type="AlphaFoldDB" id="A0A6I4IU67"/>
<sequence>MNLKKINAALQKALIENGFEEATELQEETFSYIKSGADVVIQGEKGSGKTIALILNIIHKLKEPFEESPRALIMVEDKPQVLALYELFEQLNKYNKLRLYYTHDKTDFDDDKNQISLGIDVLIGTPNRLNEMFSGAGFNVNKLQVIAFDDVDVLLRNRYENKILRLLGSIEKGQRLYFCSQITERVEAVALNDEEREPIFLEME</sequence>
<comment type="caution">
    <text evidence="6">The sequence shown here is derived from an EMBL/GenBank/DDBJ whole genome shotgun (WGS) entry which is preliminary data.</text>
</comment>
<evidence type="ECO:0000256" key="2">
    <source>
        <dbReference type="ARBA" id="ARBA00022801"/>
    </source>
</evidence>
<organism evidence="6 7">
    <name type="scientific">Flavobacterium profundi</name>
    <dbReference type="NCBI Taxonomy" id="1774945"/>
    <lineage>
        <taxon>Bacteria</taxon>
        <taxon>Pseudomonadati</taxon>
        <taxon>Bacteroidota</taxon>
        <taxon>Flavobacteriia</taxon>
        <taxon>Flavobacteriales</taxon>
        <taxon>Flavobacteriaceae</taxon>
        <taxon>Flavobacterium</taxon>
    </lineage>
</organism>
<dbReference type="Pfam" id="PF00270">
    <property type="entry name" value="DEAD"/>
    <property type="match status" value="1"/>
</dbReference>
<keyword evidence="7" id="KW-1185">Reference proteome</keyword>
<keyword evidence="4" id="KW-0067">ATP-binding</keyword>
<dbReference type="OrthoDB" id="1118340at2"/>
<dbReference type="GO" id="GO:0003676">
    <property type="term" value="F:nucleic acid binding"/>
    <property type="evidence" value="ECO:0007669"/>
    <property type="project" value="InterPro"/>
</dbReference>
<dbReference type="PROSITE" id="PS51192">
    <property type="entry name" value="HELICASE_ATP_BIND_1"/>
    <property type="match status" value="1"/>
</dbReference>
<evidence type="ECO:0000256" key="3">
    <source>
        <dbReference type="ARBA" id="ARBA00022806"/>
    </source>
</evidence>
<reference evidence="7" key="1">
    <citation type="submission" date="2019-05" db="EMBL/GenBank/DDBJ databases">
        <title>Flavobacterium profundi sp. nov., isolated from a deep-sea seamount.</title>
        <authorList>
            <person name="Zhang D.-C."/>
        </authorList>
    </citation>
    <scope>NUCLEOTIDE SEQUENCE [LARGE SCALE GENOMIC DNA]</scope>
    <source>
        <strain evidence="7">TP390</strain>
    </source>
</reference>
<dbReference type="PANTHER" id="PTHR47960">
    <property type="entry name" value="DEAD-BOX ATP-DEPENDENT RNA HELICASE 50"/>
    <property type="match status" value="1"/>
</dbReference>
<evidence type="ECO:0000313" key="6">
    <source>
        <dbReference type="EMBL" id="MVO10413.1"/>
    </source>
</evidence>
<dbReference type="Gene3D" id="3.40.50.300">
    <property type="entry name" value="P-loop containing nucleotide triphosphate hydrolases"/>
    <property type="match status" value="1"/>
</dbReference>
<accession>A0A6I4IU67</accession>
<keyword evidence="1" id="KW-0547">Nucleotide-binding</keyword>
<keyword evidence="3 6" id="KW-0347">Helicase</keyword>
<keyword evidence="2" id="KW-0378">Hydrolase</keyword>
<feature type="domain" description="Helicase ATP-binding" evidence="5">
    <location>
        <begin position="30"/>
        <end position="169"/>
    </location>
</feature>
<dbReference type="InterPro" id="IPR027417">
    <property type="entry name" value="P-loop_NTPase"/>
</dbReference>
<dbReference type="SMART" id="SM00487">
    <property type="entry name" value="DEXDc"/>
    <property type="match status" value="1"/>
</dbReference>
<protein>
    <submittedName>
        <fullName evidence="6">DEAD/DEAH box helicase</fullName>
    </submittedName>
</protein>
<dbReference type="EMBL" id="WQLW01000012">
    <property type="protein sequence ID" value="MVO10413.1"/>
    <property type="molecule type" value="Genomic_DNA"/>
</dbReference>